<dbReference type="InterPro" id="IPR036397">
    <property type="entry name" value="RNaseH_sf"/>
</dbReference>
<dbReference type="FunFam" id="3.30.420.10:FF:000063">
    <property type="entry name" value="Retrovirus-related Pol polyprotein from transposon 297-like Protein"/>
    <property type="match status" value="1"/>
</dbReference>
<evidence type="ECO:0000256" key="4">
    <source>
        <dbReference type="SAM" id="Coils"/>
    </source>
</evidence>
<gene>
    <name evidence="9" type="primary">LOC113061232</name>
</gene>
<dbReference type="EC" id="3.1.26.4" evidence="2"/>
<dbReference type="Pfam" id="PF00078">
    <property type="entry name" value="RVT_1"/>
    <property type="match status" value="1"/>
</dbReference>
<dbReference type="CDD" id="cd01647">
    <property type="entry name" value="RT_LTR"/>
    <property type="match status" value="1"/>
</dbReference>
<keyword evidence="8" id="KW-1185">Reference proteome</keyword>
<feature type="coiled-coil region" evidence="4">
    <location>
        <begin position="242"/>
        <end position="269"/>
    </location>
</feature>
<evidence type="ECO:0000313" key="8">
    <source>
        <dbReference type="Proteomes" id="UP000515129"/>
    </source>
</evidence>
<proteinExistence type="inferred from homology"/>
<feature type="region of interest" description="Disordered" evidence="5">
    <location>
        <begin position="800"/>
        <end position="822"/>
    </location>
</feature>
<keyword evidence="4" id="KW-0175">Coiled coil</keyword>
<organism evidence="8 9">
    <name type="scientific">Carassius auratus</name>
    <name type="common">Goldfish</name>
    <dbReference type="NCBI Taxonomy" id="7957"/>
    <lineage>
        <taxon>Eukaryota</taxon>
        <taxon>Metazoa</taxon>
        <taxon>Chordata</taxon>
        <taxon>Craniata</taxon>
        <taxon>Vertebrata</taxon>
        <taxon>Euteleostomi</taxon>
        <taxon>Actinopterygii</taxon>
        <taxon>Neopterygii</taxon>
        <taxon>Teleostei</taxon>
        <taxon>Ostariophysi</taxon>
        <taxon>Cypriniformes</taxon>
        <taxon>Cyprinidae</taxon>
        <taxon>Cyprininae</taxon>
        <taxon>Carassius</taxon>
    </lineage>
</organism>
<evidence type="ECO:0000313" key="9">
    <source>
        <dbReference type="RefSeq" id="XP_026086055.1"/>
    </source>
</evidence>
<dbReference type="CDD" id="cd09274">
    <property type="entry name" value="RNase_HI_RT_Ty3"/>
    <property type="match status" value="1"/>
</dbReference>
<dbReference type="OrthoDB" id="775972at2759"/>
<accession>A0A6P6LNE1</accession>
<protein>
    <recommendedName>
        <fullName evidence="3">Gypsy retrotransposon integrase-like protein 1</fullName>
        <ecNumber evidence="2">3.1.26.4</ecNumber>
    </recommendedName>
</protein>
<reference evidence="9" key="1">
    <citation type="submission" date="2025-08" db="UniProtKB">
        <authorList>
            <consortium name="RefSeq"/>
        </authorList>
    </citation>
    <scope>IDENTIFICATION</scope>
    <source>
        <strain evidence="9">Wakin</strain>
        <tissue evidence="9">Muscle</tissue>
    </source>
</reference>
<dbReference type="InterPro" id="IPR041577">
    <property type="entry name" value="RT_RNaseH_2"/>
</dbReference>
<sequence>MVVDEGSAVPLLGSRAVQAMNLVKVQYENIMAVDSIVTKETGKQEMWNMHDIRNEYADVFQGDGCLEGVYKIEADPTVTPVKLPKRRVPVAMMAPLKAELSDLQQRGIITPVDCSTEWISSLVIVKKPSGKLRICIDPRPLNRALKRCHFPLPTIDEILPDLSRAKVFTVCDVKNGFWHVTLNDESSYMTTFATPYGRYRWLRMPMGISPAPEVFQRKLNQALEGLRGIYVIADDILITGEGETLEQANQDHDNKLRRLLNRCREKNIKLNAEKFQLRKSEVPYIGHLLTADGLRVDPEKARAVRDMPRPVDVKGVQRLLGMVNYLSKFCDHLSDGCEILRQLTHKDSIWEWSDAHEEAFARLKDVITKAPILKYYNPDEPLTLQCDASETGLGAALLQEGAPVAYGSRALTQTERGYAQIEKECLAIVFGMEKFHQYTYGRKVTVHSDHKPLENIVRKPLLNTPKRLQRMLLRLQRYDIEVKYIPGKDMLLADTLSRSYLPEHASESSVEVEIESINMVQHVNIAEERLQAVREETSKDRKLQTLIRYIQEGWPLNKKDLPSDIAHYYSFQEELSSQSGIVFRGERVVIPDALRSDIVKRIHSSHLGIEGCLRRARECVYWLGMNDQIKTFIEKCDICRSMDVKQQKETLWSHELPSNPWSKVGTDIFTLDNRNYLITVDYLSNFWELDYLPDTRSTTIIRKLKSHFARHGIPDMVISDNGPQYVSEDFKRFSRQWEFKHKTSSPAYPQSNGMAESAVKTAKRLLKKAKADGKDPYIAMLDHRNTPSQGIKPCHTKPLFDQEPGGKPTPTLSGTAYTNRVL</sequence>
<comment type="similarity">
    <text evidence="1">Belongs to the beta type-B retroviral polymerase family. HERV class-II K(HML-2) pol subfamily.</text>
</comment>
<dbReference type="Proteomes" id="UP000515129">
    <property type="component" value="Chromosome 43"/>
</dbReference>
<dbReference type="FunFam" id="3.30.70.270:FF:000026">
    <property type="entry name" value="Transposon Ty3-G Gag-Pol polyprotein"/>
    <property type="match status" value="1"/>
</dbReference>
<evidence type="ECO:0000259" key="6">
    <source>
        <dbReference type="PROSITE" id="PS50878"/>
    </source>
</evidence>
<evidence type="ECO:0000256" key="1">
    <source>
        <dbReference type="ARBA" id="ARBA00010879"/>
    </source>
</evidence>
<name>A0A6P6LNE1_CARAU</name>
<evidence type="ECO:0000259" key="7">
    <source>
        <dbReference type="PROSITE" id="PS50994"/>
    </source>
</evidence>
<feature type="compositionally biased region" description="Polar residues" evidence="5">
    <location>
        <begin position="810"/>
        <end position="822"/>
    </location>
</feature>
<dbReference type="InterPro" id="IPR000477">
    <property type="entry name" value="RT_dom"/>
</dbReference>
<feature type="domain" description="Reverse transcriptase" evidence="6">
    <location>
        <begin position="106"/>
        <end position="289"/>
    </location>
</feature>
<dbReference type="FunFam" id="1.10.340.70:FF:000003">
    <property type="entry name" value="Protein CBG25708"/>
    <property type="match status" value="1"/>
</dbReference>
<dbReference type="GeneID" id="113061232"/>
<dbReference type="InterPro" id="IPR041588">
    <property type="entry name" value="Integrase_H2C2"/>
</dbReference>
<dbReference type="Gene3D" id="3.10.20.370">
    <property type="match status" value="1"/>
</dbReference>
<dbReference type="Gene3D" id="3.30.70.270">
    <property type="match status" value="2"/>
</dbReference>
<dbReference type="InterPro" id="IPR043502">
    <property type="entry name" value="DNA/RNA_pol_sf"/>
</dbReference>
<evidence type="ECO:0000256" key="3">
    <source>
        <dbReference type="ARBA" id="ARBA00039658"/>
    </source>
</evidence>
<dbReference type="SUPFAM" id="SSF53098">
    <property type="entry name" value="Ribonuclease H-like"/>
    <property type="match status" value="1"/>
</dbReference>
<dbReference type="AlphaFoldDB" id="A0A6P6LNE1"/>
<dbReference type="GO" id="GO:0015074">
    <property type="term" value="P:DNA integration"/>
    <property type="evidence" value="ECO:0007669"/>
    <property type="project" value="InterPro"/>
</dbReference>
<evidence type="ECO:0000256" key="5">
    <source>
        <dbReference type="SAM" id="MobiDB-lite"/>
    </source>
</evidence>
<dbReference type="SUPFAM" id="SSF56672">
    <property type="entry name" value="DNA/RNA polymerases"/>
    <property type="match status" value="1"/>
</dbReference>
<dbReference type="PANTHER" id="PTHR37984">
    <property type="entry name" value="PROTEIN CBG26694"/>
    <property type="match status" value="1"/>
</dbReference>
<dbReference type="InterPro" id="IPR001584">
    <property type="entry name" value="Integrase_cat-core"/>
</dbReference>
<dbReference type="RefSeq" id="XP_026086055.1">
    <property type="nucleotide sequence ID" value="XM_026230270.1"/>
</dbReference>
<dbReference type="Pfam" id="PF17919">
    <property type="entry name" value="RT_RNaseH_2"/>
    <property type="match status" value="1"/>
</dbReference>
<evidence type="ECO:0000256" key="2">
    <source>
        <dbReference type="ARBA" id="ARBA00012180"/>
    </source>
</evidence>
<feature type="domain" description="Integrase catalytic" evidence="7">
    <location>
        <begin position="656"/>
        <end position="816"/>
    </location>
</feature>
<dbReference type="PROSITE" id="PS50878">
    <property type="entry name" value="RT_POL"/>
    <property type="match status" value="1"/>
</dbReference>
<dbReference type="GO" id="GO:0004523">
    <property type="term" value="F:RNA-DNA hybrid ribonuclease activity"/>
    <property type="evidence" value="ECO:0007669"/>
    <property type="project" value="UniProtKB-EC"/>
</dbReference>
<dbReference type="Gene3D" id="1.10.340.70">
    <property type="match status" value="1"/>
</dbReference>
<dbReference type="KEGG" id="caua:113061232"/>
<dbReference type="InterPro" id="IPR012337">
    <property type="entry name" value="RNaseH-like_sf"/>
</dbReference>
<dbReference type="FunFam" id="3.10.20.370:FF:000001">
    <property type="entry name" value="Retrovirus-related Pol polyprotein from transposon 17.6-like protein"/>
    <property type="match status" value="1"/>
</dbReference>
<dbReference type="InterPro" id="IPR050951">
    <property type="entry name" value="Retrovirus_Pol_polyprotein"/>
</dbReference>
<dbReference type="Pfam" id="PF17921">
    <property type="entry name" value="Integrase_H2C2"/>
    <property type="match status" value="1"/>
</dbReference>
<dbReference type="Gene3D" id="3.30.420.10">
    <property type="entry name" value="Ribonuclease H-like superfamily/Ribonuclease H"/>
    <property type="match status" value="1"/>
</dbReference>
<dbReference type="InterPro" id="IPR043128">
    <property type="entry name" value="Rev_trsase/Diguanyl_cyclase"/>
</dbReference>
<dbReference type="Pfam" id="PF00665">
    <property type="entry name" value="rve"/>
    <property type="match status" value="1"/>
</dbReference>
<dbReference type="PANTHER" id="PTHR37984:SF8">
    <property type="entry name" value="CCHC-TYPE DOMAIN-CONTAINING PROTEIN"/>
    <property type="match status" value="1"/>
</dbReference>
<dbReference type="Gene3D" id="3.10.10.10">
    <property type="entry name" value="HIV Type 1 Reverse Transcriptase, subunit A, domain 1"/>
    <property type="match status" value="1"/>
</dbReference>
<dbReference type="PROSITE" id="PS50994">
    <property type="entry name" value="INTEGRASE"/>
    <property type="match status" value="1"/>
</dbReference>
<dbReference type="GO" id="GO:0003676">
    <property type="term" value="F:nucleic acid binding"/>
    <property type="evidence" value="ECO:0007669"/>
    <property type="project" value="InterPro"/>
</dbReference>